<keyword evidence="9" id="KW-0547">Nucleotide-binding</keyword>
<evidence type="ECO:0000259" key="17">
    <source>
        <dbReference type="PROSITE" id="PS50011"/>
    </source>
</evidence>
<dbReference type="InterPro" id="IPR008266">
    <property type="entry name" value="Tyr_kinase_AS"/>
</dbReference>
<evidence type="ECO:0000256" key="5">
    <source>
        <dbReference type="ARBA" id="ARBA00022679"/>
    </source>
</evidence>
<keyword evidence="8" id="KW-0677">Repeat</keyword>
<keyword evidence="10" id="KW-0418">Kinase</keyword>
<evidence type="ECO:0000256" key="7">
    <source>
        <dbReference type="ARBA" id="ARBA00022729"/>
    </source>
</evidence>
<dbReference type="OrthoDB" id="676979at2759"/>
<reference evidence="18 19" key="1">
    <citation type="submission" date="2018-04" db="EMBL/GenBank/DDBJ databases">
        <authorList>
            <person name="Vogel A."/>
        </authorList>
    </citation>
    <scope>NUCLEOTIDE SEQUENCE [LARGE SCALE GENOMIC DNA]</scope>
</reference>
<dbReference type="GO" id="GO:0016020">
    <property type="term" value="C:membrane"/>
    <property type="evidence" value="ECO:0007669"/>
    <property type="project" value="UniProtKB-SubCell"/>
</dbReference>
<dbReference type="InterPro" id="IPR013210">
    <property type="entry name" value="LRR_N_plant-typ"/>
</dbReference>
<dbReference type="GO" id="GO:0051707">
    <property type="term" value="P:response to other organism"/>
    <property type="evidence" value="ECO:0007669"/>
    <property type="project" value="UniProtKB-ARBA"/>
</dbReference>
<dbReference type="Gene3D" id="1.10.510.10">
    <property type="entry name" value="Transferase(Phosphotransferase) domain 1"/>
    <property type="match status" value="1"/>
</dbReference>
<keyword evidence="7" id="KW-0732">Signal</keyword>
<dbReference type="InterPro" id="IPR011009">
    <property type="entry name" value="Kinase-like_dom_sf"/>
</dbReference>
<keyword evidence="6 16" id="KW-0812">Transmembrane</keyword>
<name>A0A484NPN3_9ASTE</name>
<keyword evidence="3" id="KW-0723">Serine/threonine-protein kinase</keyword>
<dbReference type="EMBL" id="OOIL02006805">
    <property type="protein sequence ID" value="VFR02329.1"/>
    <property type="molecule type" value="Genomic_DNA"/>
</dbReference>
<comment type="catalytic activity">
    <reaction evidence="14">
        <text>L-threonyl-[protein] + ATP = O-phospho-L-threonyl-[protein] + ADP + H(+)</text>
        <dbReference type="Rhea" id="RHEA:46608"/>
        <dbReference type="Rhea" id="RHEA-COMP:11060"/>
        <dbReference type="Rhea" id="RHEA-COMP:11605"/>
        <dbReference type="ChEBI" id="CHEBI:15378"/>
        <dbReference type="ChEBI" id="CHEBI:30013"/>
        <dbReference type="ChEBI" id="CHEBI:30616"/>
        <dbReference type="ChEBI" id="CHEBI:61977"/>
        <dbReference type="ChEBI" id="CHEBI:456216"/>
        <dbReference type="EC" id="2.7.11.1"/>
    </reaction>
</comment>
<evidence type="ECO:0000256" key="11">
    <source>
        <dbReference type="ARBA" id="ARBA00022840"/>
    </source>
</evidence>
<dbReference type="InterPro" id="IPR000719">
    <property type="entry name" value="Prot_kinase_dom"/>
</dbReference>
<dbReference type="Pfam" id="PF00560">
    <property type="entry name" value="LRR_1"/>
    <property type="match status" value="2"/>
</dbReference>
<dbReference type="SUPFAM" id="SSF52058">
    <property type="entry name" value="L domain-like"/>
    <property type="match status" value="1"/>
</dbReference>
<keyword evidence="19" id="KW-1185">Reference proteome</keyword>
<proteinExistence type="predicted"/>
<evidence type="ECO:0000256" key="15">
    <source>
        <dbReference type="ARBA" id="ARBA00048679"/>
    </source>
</evidence>
<gene>
    <name evidence="18" type="ORF">CCAM_LOCUS44104</name>
</gene>
<evidence type="ECO:0000256" key="12">
    <source>
        <dbReference type="ARBA" id="ARBA00022989"/>
    </source>
</evidence>
<feature type="transmembrane region" description="Helical" evidence="16">
    <location>
        <begin position="12"/>
        <end position="36"/>
    </location>
</feature>
<dbReference type="EC" id="2.7.11.1" evidence="2"/>
<keyword evidence="13 16" id="KW-0472">Membrane</keyword>
<keyword evidence="11" id="KW-0067">ATP-binding</keyword>
<protein>
    <recommendedName>
        <fullName evidence="2">non-specific serine/threonine protein kinase</fullName>
        <ecNumber evidence="2">2.7.11.1</ecNumber>
    </recommendedName>
</protein>
<accession>A0A484NPN3</accession>
<evidence type="ECO:0000313" key="19">
    <source>
        <dbReference type="Proteomes" id="UP000595140"/>
    </source>
</evidence>
<comment type="subcellular location">
    <subcellularLocation>
        <location evidence="1">Membrane</location>
    </subcellularLocation>
</comment>
<dbReference type="FunFam" id="1.10.510.10:FF:000445">
    <property type="entry name" value="MDIS1-interacting receptor like kinase 2"/>
    <property type="match status" value="1"/>
</dbReference>
<dbReference type="PROSITE" id="PS00109">
    <property type="entry name" value="PROTEIN_KINASE_TYR"/>
    <property type="match status" value="1"/>
</dbReference>
<dbReference type="Pfam" id="PF13855">
    <property type="entry name" value="LRR_8"/>
    <property type="match status" value="1"/>
</dbReference>
<dbReference type="Gene3D" id="3.30.200.20">
    <property type="entry name" value="Phosphorylase Kinase, domain 1"/>
    <property type="match status" value="1"/>
</dbReference>
<dbReference type="GO" id="GO:0006952">
    <property type="term" value="P:defense response"/>
    <property type="evidence" value="ECO:0007669"/>
    <property type="project" value="UniProtKB-ARBA"/>
</dbReference>
<evidence type="ECO:0000256" key="2">
    <source>
        <dbReference type="ARBA" id="ARBA00012513"/>
    </source>
</evidence>
<evidence type="ECO:0000256" key="10">
    <source>
        <dbReference type="ARBA" id="ARBA00022777"/>
    </source>
</evidence>
<dbReference type="GO" id="GO:0005524">
    <property type="term" value="F:ATP binding"/>
    <property type="evidence" value="ECO:0007669"/>
    <property type="project" value="UniProtKB-KW"/>
</dbReference>
<dbReference type="GO" id="GO:0004674">
    <property type="term" value="F:protein serine/threonine kinase activity"/>
    <property type="evidence" value="ECO:0007669"/>
    <property type="project" value="UniProtKB-KW"/>
</dbReference>
<evidence type="ECO:0000256" key="9">
    <source>
        <dbReference type="ARBA" id="ARBA00022741"/>
    </source>
</evidence>
<dbReference type="Gene3D" id="3.80.10.10">
    <property type="entry name" value="Ribonuclease Inhibitor"/>
    <property type="match status" value="2"/>
</dbReference>
<evidence type="ECO:0000256" key="4">
    <source>
        <dbReference type="ARBA" id="ARBA00022614"/>
    </source>
</evidence>
<dbReference type="Pfam" id="PF08263">
    <property type="entry name" value="LRRNT_2"/>
    <property type="match status" value="1"/>
</dbReference>
<evidence type="ECO:0000256" key="13">
    <source>
        <dbReference type="ARBA" id="ARBA00023136"/>
    </source>
</evidence>
<evidence type="ECO:0000256" key="6">
    <source>
        <dbReference type="ARBA" id="ARBA00022692"/>
    </source>
</evidence>
<evidence type="ECO:0000313" key="18">
    <source>
        <dbReference type="EMBL" id="VFR02329.1"/>
    </source>
</evidence>
<keyword evidence="12 16" id="KW-1133">Transmembrane helix</keyword>
<dbReference type="PROSITE" id="PS50011">
    <property type="entry name" value="PROTEIN_KINASE_DOM"/>
    <property type="match status" value="1"/>
</dbReference>
<evidence type="ECO:0000256" key="1">
    <source>
        <dbReference type="ARBA" id="ARBA00004370"/>
    </source>
</evidence>
<evidence type="ECO:0000256" key="8">
    <source>
        <dbReference type="ARBA" id="ARBA00022737"/>
    </source>
</evidence>
<dbReference type="InterPro" id="IPR003591">
    <property type="entry name" value="Leu-rich_rpt_typical-subtyp"/>
</dbReference>
<dbReference type="InterPro" id="IPR032675">
    <property type="entry name" value="LRR_dom_sf"/>
</dbReference>
<dbReference type="Proteomes" id="UP000595140">
    <property type="component" value="Unassembled WGS sequence"/>
</dbReference>
<dbReference type="InterPro" id="IPR051420">
    <property type="entry name" value="Ser_Thr_Kinases_DiverseReg"/>
</dbReference>
<dbReference type="AlphaFoldDB" id="A0A484NPN3"/>
<dbReference type="FunFam" id="3.80.10.10:FF:000400">
    <property type="entry name" value="Nuclear pore complex protein NUP107"/>
    <property type="match status" value="1"/>
</dbReference>
<keyword evidence="4" id="KW-0433">Leucine-rich repeat</keyword>
<dbReference type="SUPFAM" id="SSF56112">
    <property type="entry name" value="Protein kinase-like (PK-like)"/>
    <property type="match status" value="1"/>
</dbReference>
<comment type="catalytic activity">
    <reaction evidence="15">
        <text>L-seryl-[protein] + ATP = O-phospho-L-seryl-[protein] + ADP + H(+)</text>
        <dbReference type="Rhea" id="RHEA:17989"/>
        <dbReference type="Rhea" id="RHEA-COMP:9863"/>
        <dbReference type="Rhea" id="RHEA-COMP:11604"/>
        <dbReference type="ChEBI" id="CHEBI:15378"/>
        <dbReference type="ChEBI" id="CHEBI:29999"/>
        <dbReference type="ChEBI" id="CHEBI:30616"/>
        <dbReference type="ChEBI" id="CHEBI:83421"/>
        <dbReference type="ChEBI" id="CHEBI:456216"/>
        <dbReference type="EC" id="2.7.11.1"/>
    </reaction>
</comment>
<dbReference type="InterPro" id="IPR001611">
    <property type="entry name" value="Leu-rich_rpt"/>
</dbReference>
<organism evidence="18 19">
    <name type="scientific">Cuscuta campestris</name>
    <dbReference type="NCBI Taxonomy" id="132261"/>
    <lineage>
        <taxon>Eukaryota</taxon>
        <taxon>Viridiplantae</taxon>
        <taxon>Streptophyta</taxon>
        <taxon>Embryophyta</taxon>
        <taxon>Tracheophyta</taxon>
        <taxon>Spermatophyta</taxon>
        <taxon>Magnoliopsida</taxon>
        <taxon>eudicotyledons</taxon>
        <taxon>Gunneridae</taxon>
        <taxon>Pentapetalae</taxon>
        <taxon>asterids</taxon>
        <taxon>lamiids</taxon>
        <taxon>Solanales</taxon>
        <taxon>Convolvulaceae</taxon>
        <taxon>Cuscuteae</taxon>
        <taxon>Cuscuta</taxon>
        <taxon>Cuscuta subgen. Grammica</taxon>
        <taxon>Cuscuta sect. Cleistogrammica</taxon>
    </lineage>
</organism>
<feature type="domain" description="Protein kinase" evidence="17">
    <location>
        <begin position="299"/>
        <end position="589"/>
    </location>
</feature>
<evidence type="ECO:0000256" key="14">
    <source>
        <dbReference type="ARBA" id="ARBA00047899"/>
    </source>
</evidence>
<evidence type="ECO:0000256" key="16">
    <source>
        <dbReference type="SAM" id="Phobius"/>
    </source>
</evidence>
<dbReference type="PANTHER" id="PTHR48005">
    <property type="entry name" value="LEUCINE RICH REPEAT KINASE 2"/>
    <property type="match status" value="1"/>
</dbReference>
<dbReference type="PANTHER" id="PTHR48005:SF72">
    <property type="entry name" value="REPEAT RECEPTOR-LIKE PROTEIN KINASE FAMILY PROTEIN, PUTATIVE-RELATED"/>
    <property type="match status" value="1"/>
</dbReference>
<evidence type="ECO:0000256" key="3">
    <source>
        <dbReference type="ARBA" id="ARBA00022527"/>
    </source>
</evidence>
<keyword evidence="5" id="KW-0808">Transferase</keyword>
<dbReference type="Pfam" id="PF00069">
    <property type="entry name" value="Pkinase"/>
    <property type="match status" value="1"/>
</dbReference>
<sequence length="604" mass="66013">MLCNPLHAPYHMASTVLVILLLVPIISNTVISSIALNQREALLKWKASLDNQSQKVLSSWGDSKGNDPCHWVGLACDEAGSITNISLAGSNLTGTLHGFNSLAFPGLRELNFRNNTLFGPVPSHVFNLSKLVVLDLSFNEFSGNISSGIGGLSSLSKLDLSGNNLAGQIPPEIGRLSSLSQLFLSTNSLTGRIPPEIGRLNGFIPQEVGRMRSLNQLDCASNFFSGPIPASIGNLSQLTHLTLYICLGGSLQFLAANRNHLTGRLTRLENLLLNDNKLVGNIPQEMGELSNMEHLSLAANSLMGVIPGNLGKCFRACRKAALPGTGLVVAVKKLCAPDDDQPFHLEAFESEIRALVDIRHRNIVKFYGFCTSKEHSFLVLEFVERGSLRNVLRNPEEAEKLDWDKRLNIIKGLASALSYMHHDCQSSIIHRDISSNNVLLDLEYEAHVSDFGIARILKPDSSFSTSFAGTFGYTAPELAYTRQVTEKCDVYSFGVVTMEVIMGRHPGDLVLSILTPNNHGQLMLQLLKDVIDPHLQLERKSQVLMEQVVSTLKIVVACLHPEPQLRPTMLQVYNALTNGRPSHLSKPFSSISLGDLLEASLSLA</sequence>
<dbReference type="SMART" id="SM00369">
    <property type="entry name" value="LRR_TYP"/>
    <property type="match status" value="4"/>
</dbReference>